<dbReference type="InterPro" id="IPR025669">
    <property type="entry name" value="AAA_dom"/>
</dbReference>
<gene>
    <name evidence="2" type="ORF">C449_13522</name>
</gene>
<evidence type="ECO:0000313" key="2">
    <source>
        <dbReference type="EMBL" id="EMA43582.1"/>
    </source>
</evidence>
<dbReference type="STRING" id="1227455.C449_13522"/>
<dbReference type="OrthoDB" id="36110at2157"/>
<proteinExistence type="predicted"/>
<dbReference type="Gene3D" id="3.40.50.300">
    <property type="entry name" value="P-loop containing nucleotide triphosphate hydrolases"/>
    <property type="match status" value="1"/>
</dbReference>
<dbReference type="InterPro" id="IPR050678">
    <property type="entry name" value="DNA_Partitioning_ATPase"/>
</dbReference>
<keyword evidence="3" id="KW-1185">Reference proteome</keyword>
<evidence type="ECO:0000313" key="3">
    <source>
        <dbReference type="Proteomes" id="UP000011669"/>
    </source>
</evidence>
<comment type="caution">
    <text evidence="2">The sequence shown here is derived from an EMBL/GenBank/DDBJ whole genome shotgun (WGS) entry which is preliminary data.</text>
</comment>
<dbReference type="InterPro" id="IPR027417">
    <property type="entry name" value="P-loop_NTPase"/>
</dbReference>
<reference evidence="2 3" key="1">
    <citation type="journal article" date="2014" name="PLoS Genet.">
        <title>Phylogenetically driven sequencing of extremely halophilic archaea reveals strategies for static and dynamic osmo-response.</title>
        <authorList>
            <person name="Becker E.A."/>
            <person name="Seitzer P.M."/>
            <person name="Tritt A."/>
            <person name="Larsen D."/>
            <person name="Krusor M."/>
            <person name="Yao A.I."/>
            <person name="Wu D."/>
            <person name="Madern D."/>
            <person name="Eisen J.A."/>
            <person name="Darling A.E."/>
            <person name="Facciotti M.T."/>
        </authorList>
    </citation>
    <scope>NUCLEOTIDE SEQUENCE [LARGE SCALE GENOMIC DNA]</scope>
    <source>
        <strain evidence="2 3">DSM 5350</strain>
    </source>
</reference>
<dbReference type="Pfam" id="PF13614">
    <property type="entry name" value="AAA_31"/>
    <property type="match status" value="1"/>
</dbReference>
<protein>
    <submittedName>
        <fullName evidence="2">Cobyrinic acid ac-diamide synthase</fullName>
    </submittedName>
</protein>
<dbReference type="SUPFAM" id="SSF52540">
    <property type="entry name" value="P-loop containing nucleoside triphosphate hydrolases"/>
    <property type="match status" value="1"/>
</dbReference>
<accession>M0MCU6</accession>
<dbReference type="CDD" id="cd02042">
    <property type="entry name" value="ParAB_family"/>
    <property type="match status" value="1"/>
</dbReference>
<evidence type="ECO:0000259" key="1">
    <source>
        <dbReference type="Pfam" id="PF13614"/>
    </source>
</evidence>
<dbReference type="InParanoid" id="M0MCU6"/>
<dbReference type="EMBL" id="AOMD01000029">
    <property type="protein sequence ID" value="EMA43582.1"/>
    <property type="molecule type" value="Genomic_DNA"/>
</dbReference>
<dbReference type="AlphaFoldDB" id="M0MCU6"/>
<name>M0MCU6_9EURY</name>
<dbReference type="Proteomes" id="UP000011669">
    <property type="component" value="Unassembled WGS sequence"/>
</dbReference>
<dbReference type="PATRIC" id="fig|1227455.4.peg.2759"/>
<organism evidence="2 3">
    <name type="scientific">Halococcus saccharolyticus DSM 5350</name>
    <dbReference type="NCBI Taxonomy" id="1227455"/>
    <lineage>
        <taxon>Archaea</taxon>
        <taxon>Methanobacteriati</taxon>
        <taxon>Methanobacteriota</taxon>
        <taxon>Stenosarchaea group</taxon>
        <taxon>Halobacteria</taxon>
        <taxon>Halobacteriales</taxon>
        <taxon>Halococcaceae</taxon>
        <taxon>Halococcus</taxon>
    </lineage>
</organism>
<dbReference type="RefSeq" id="WP_006078563.1">
    <property type="nucleotide sequence ID" value="NZ_AOMD01000029.1"/>
</dbReference>
<sequence>MENGESRAIAIANNKGGVGKTSISINLADRLAKRGHDVLVIDTDPSGNLTEGVGLKDAFQNGTHFGQFLDDDEDEDVGFSDIIVPGEETGLPFDVMPSHEDLAHYQTRIDSKRMSMTWMDEQIVQPLLEQVYDFIVIDTEASPDSLWMDSAIYAAGNVIVPLDDGGESVSGFEMLRDRQIDPIRKHRDVDILALVPNETSNNNELRELIEILEEQYPEYTPSFARIERFDDSVGPGIRDRIQIKRAWKDGIPLSEYEPDHEMIERFDVLADIAERGGVDG</sequence>
<dbReference type="PANTHER" id="PTHR13696:SF99">
    <property type="entry name" value="COBYRINIC ACID AC-DIAMIDE SYNTHASE"/>
    <property type="match status" value="1"/>
</dbReference>
<feature type="domain" description="AAA" evidence="1">
    <location>
        <begin position="7"/>
        <end position="185"/>
    </location>
</feature>
<dbReference type="PANTHER" id="PTHR13696">
    <property type="entry name" value="P-LOOP CONTAINING NUCLEOSIDE TRIPHOSPHATE HYDROLASE"/>
    <property type="match status" value="1"/>
</dbReference>